<dbReference type="Gene3D" id="3.30.559.70">
    <property type="entry name" value="Choline/Carnitine o-acyltransferase, domain 2"/>
    <property type="match status" value="1"/>
</dbReference>
<reference evidence="6 7" key="1">
    <citation type="submission" date="2019-08" db="EMBL/GenBank/DDBJ databases">
        <title>Draft genome of C. urealyticum strain VH4248.</title>
        <authorList>
            <person name="Navas J."/>
        </authorList>
    </citation>
    <scope>NUCLEOTIDE SEQUENCE [LARGE SCALE GENOMIC DNA]</scope>
    <source>
        <strain evidence="6 7">VH4248</strain>
    </source>
</reference>
<dbReference type="SUPFAM" id="SSF52777">
    <property type="entry name" value="CoA-dependent acyltransferases"/>
    <property type="match status" value="2"/>
</dbReference>
<dbReference type="InterPro" id="IPR042231">
    <property type="entry name" value="Cho/carn_acyl_trans_2"/>
</dbReference>
<dbReference type="AlphaFoldDB" id="A0A5D4FW62"/>
<dbReference type="InterPro" id="IPR000542">
    <property type="entry name" value="Carn_acyl_trans"/>
</dbReference>
<dbReference type="RefSeq" id="WP_148811286.1">
    <property type="nucleotide sequence ID" value="NZ_VSZI01000001.1"/>
</dbReference>
<name>A0A5D4FW62_9CORY</name>
<evidence type="ECO:0000313" key="7">
    <source>
        <dbReference type="Proteomes" id="UP000324726"/>
    </source>
</evidence>
<evidence type="ECO:0000256" key="3">
    <source>
        <dbReference type="ARBA" id="ARBA00023315"/>
    </source>
</evidence>
<organism evidence="6 7">
    <name type="scientific">Corynebacterium urealyticum</name>
    <dbReference type="NCBI Taxonomy" id="43771"/>
    <lineage>
        <taxon>Bacteria</taxon>
        <taxon>Bacillati</taxon>
        <taxon>Actinomycetota</taxon>
        <taxon>Actinomycetes</taxon>
        <taxon>Mycobacteriales</taxon>
        <taxon>Corynebacteriaceae</taxon>
        <taxon>Corynebacterium</taxon>
    </lineage>
</organism>
<evidence type="ECO:0000256" key="4">
    <source>
        <dbReference type="PIRSR" id="PIRSR600542-1"/>
    </source>
</evidence>
<sequence length="598" mass="65514">MTNNPVSNAAILKPLPLPELEDTLGRLRHVVSAVASNDQLVQTDEAIASFKQQEGPRLQAQLQEFAEEKEAENSSWLAEQWLDDYLDVRTSLPVTTNVGFQARIDVAGEGLDRAARVIRRIAEVHLMQARGQMPEERDFRDNPLSSTQWRCFNGGLRHPNVDRDEILRCTKGARSRRIGVLHEGRMWNVPISDGSGHALSISTIRAALGKIVDAPAPEAEADGEAALAARPGFADMSYLGSGLLAEPFNEMIRDRDNAETYDQLRDQLFHVSLDSTRGSEEELLRRAAFSTGLAWVYKPITYVISTVQNFQAMHVEHSTVDGATLVTALRRIQEVKVKDEAPGSPALARPEELTWVRVPEELASVGTPGGASVGAEPELRIVDAPRLPQDEIPFKFSADAMSQLILTLAQELSFGRTRGVYEAVDMREYKAGRTECLRAATPEAVAFAKALIKAEDAESAAADAELREKLDAVLAAHRGWVKSCKAGAGIDRHLWALNFTARKAEEGADGIALLKDEGVALALRDFLSTTSVGSADQIIRYAFAPSVAEGFGVNYTPDQDHIEYLVSYSESAEDPQWFLENLVTAGQLLADYLGALEK</sequence>
<gene>
    <name evidence="6" type="ORF">FYJ87_00275</name>
</gene>
<keyword evidence="3 6" id="KW-0012">Acyltransferase</keyword>
<keyword evidence="2 6" id="KW-0808">Transferase</keyword>
<dbReference type="InterPro" id="IPR039551">
    <property type="entry name" value="Cho/carn_acyl_trans"/>
</dbReference>
<dbReference type="PROSITE" id="PS00439">
    <property type="entry name" value="ACYLTRANSF_C_1"/>
    <property type="match status" value="1"/>
</dbReference>
<accession>A0A5D4FW62</accession>
<dbReference type="EMBL" id="VSZI01000001">
    <property type="protein sequence ID" value="TYR19509.1"/>
    <property type="molecule type" value="Genomic_DNA"/>
</dbReference>
<evidence type="ECO:0000313" key="6">
    <source>
        <dbReference type="EMBL" id="TYR19509.1"/>
    </source>
</evidence>
<protein>
    <submittedName>
        <fullName evidence="6">Choline/carnitine O-acyltransferase</fullName>
    </submittedName>
</protein>
<evidence type="ECO:0000256" key="1">
    <source>
        <dbReference type="ARBA" id="ARBA00005232"/>
    </source>
</evidence>
<dbReference type="PANTHER" id="PTHR22589">
    <property type="entry name" value="CARNITINE O-ACYLTRANSFERASE"/>
    <property type="match status" value="1"/>
</dbReference>
<dbReference type="Gene3D" id="3.30.559.10">
    <property type="entry name" value="Chloramphenicol acetyltransferase-like domain"/>
    <property type="match status" value="1"/>
</dbReference>
<proteinExistence type="inferred from homology"/>
<feature type="active site" description="Proton acceptor" evidence="4">
    <location>
        <position position="317"/>
    </location>
</feature>
<evidence type="ECO:0000256" key="2">
    <source>
        <dbReference type="ARBA" id="ARBA00022679"/>
    </source>
</evidence>
<dbReference type="InterPro" id="IPR023213">
    <property type="entry name" value="CAT-like_dom_sf"/>
</dbReference>
<comment type="caution">
    <text evidence="6">The sequence shown here is derived from an EMBL/GenBank/DDBJ whole genome shotgun (WGS) entry which is preliminary data.</text>
</comment>
<evidence type="ECO:0000259" key="5">
    <source>
        <dbReference type="Pfam" id="PF00755"/>
    </source>
</evidence>
<dbReference type="Proteomes" id="UP000324726">
    <property type="component" value="Unassembled WGS sequence"/>
</dbReference>
<comment type="similarity">
    <text evidence="1">Belongs to the carnitine/choline acetyltransferase family.</text>
</comment>
<feature type="domain" description="Choline/carnitine acyltransferase" evidence="5">
    <location>
        <begin position="15"/>
        <end position="582"/>
    </location>
</feature>
<dbReference type="Pfam" id="PF00755">
    <property type="entry name" value="Carn_acyltransf"/>
    <property type="match status" value="1"/>
</dbReference>
<dbReference type="GO" id="GO:0016746">
    <property type="term" value="F:acyltransferase activity"/>
    <property type="evidence" value="ECO:0007669"/>
    <property type="project" value="UniProtKB-KW"/>
</dbReference>